<protein>
    <submittedName>
        <fullName evidence="1">Uncharacterized protein</fullName>
    </submittedName>
</protein>
<evidence type="ECO:0000313" key="1">
    <source>
        <dbReference type="EMBL" id="MFD1541837.1"/>
    </source>
</evidence>
<reference evidence="2" key="1">
    <citation type="journal article" date="2019" name="Int. J. Syst. Evol. Microbiol.">
        <title>The Global Catalogue of Microorganisms (GCM) 10K type strain sequencing project: providing services to taxonomists for standard genome sequencing and annotation.</title>
        <authorList>
            <consortium name="The Broad Institute Genomics Platform"/>
            <consortium name="The Broad Institute Genome Sequencing Center for Infectious Disease"/>
            <person name="Wu L."/>
            <person name="Ma J."/>
        </authorList>
    </citation>
    <scope>NUCLEOTIDE SEQUENCE [LARGE SCALE GENOMIC DNA]</scope>
    <source>
        <strain evidence="2">CGMCC 1.15399</strain>
    </source>
</reference>
<accession>A0ABW4GL29</accession>
<comment type="caution">
    <text evidence="1">The sequence shown here is derived from an EMBL/GenBank/DDBJ whole genome shotgun (WGS) entry which is preliminary data.</text>
</comment>
<organism evidence="1 2">
    <name type="scientific">Nonomuraea guangzhouensis</name>
    <dbReference type="NCBI Taxonomy" id="1291555"/>
    <lineage>
        <taxon>Bacteria</taxon>
        <taxon>Bacillati</taxon>
        <taxon>Actinomycetota</taxon>
        <taxon>Actinomycetes</taxon>
        <taxon>Streptosporangiales</taxon>
        <taxon>Streptosporangiaceae</taxon>
        <taxon>Nonomuraea</taxon>
    </lineage>
</organism>
<dbReference type="EMBL" id="JBHUCM010000030">
    <property type="protein sequence ID" value="MFD1541837.1"/>
    <property type="molecule type" value="Genomic_DNA"/>
</dbReference>
<evidence type="ECO:0000313" key="2">
    <source>
        <dbReference type="Proteomes" id="UP001597097"/>
    </source>
</evidence>
<dbReference type="RefSeq" id="WP_219537260.1">
    <property type="nucleotide sequence ID" value="NZ_JAHKRM010000036.1"/>
</dbReference>
<name>A0ABW4GL29_9ACTN</name>
<dbReference type="Proteomes" id="UP001597097">
    <property type="component" value="Unassembled WGS sequence"/>
</dbReference>
<sequence>MTCRVDSPSGDIAVDRAHGALTTKAASDTVPREALHTCAASREVGIRESTAGRLDVNVM</sequence>
<gene>
    <name evidence="1" type="ORF">ACFSJ0_32640</name>
</gene>
<keyword evidence="2" id="KW-1185">Reference proteome</keyword>
<proteinExistence type="predicted"/>